<gene>
    <name evidence="10" type="ORF">Fot_41583</name>
</gene>
<organism evidence="10 11">
    <name type="scientific">Forsythia ovata</name>
    <dbReference type="NCBI Taxonomy" id="205694"/>
    <lineage>
        <taxon>Eukaryota</taxon>
        <taxon>Viridiplantae</taxon>
        <taxon>Streptophyta</taxon>
        <taxon>Embryophyta</taxon>
        <taxon>Tracheophyta</taxon>
        <taxon>Spermatophyta</taxon>
        <taxon>Magnoliopsida</taxon>
        <taxon>eudicotyledons</taxon>
        <taxon>Gunneridae</taxon>
        <taxon>Pentapetalae</taxon>
        <taxon>asterids</taxon>
        <taxon>lamiids</taxon>
        <taxon>Lamiales</taxon>
        <taxon>Oleaceae</taxon>
        <taxon>Forsythieae</taxon>
        <taxon>Forsythia</taxon>
    </lineage>
</organism>
<dbReference type="Pfam" id="PF00152">
    <property type="entry name" value="tRNA-synt_2"/>
    <property type="match status" value="2"/>
</dbReference>
<dbReference type="EMBL" id="JBFOLJ010000012">
    <property type="protein sequence ID" value="KAL2488291.1"/>
    <property type="molecule type" value="Genomic_DNA"/>
</dbReference>
<reference evidence="11" key="1">
    <citation type="submission" date="2024-07" db="EMBL/GenBank/DDBJ databases">
        <title>Two chromosome-level genome assemblies of Korean endemic species Abeliophyllum distichum and Forsythia ovata (Oleaceae).</title>
        <authorList>
            <person name="Jang H."/>
        </authorList>
    </citation>
    <scope>NUCLEOTIDE SEQUENCE [LARGE SCALE GENOMIC DNA]</scope>
</reference>
<comment type="similarity">
    <text evidence="1">Belongs to the class-II aminoacyl-tRNA synthetase family.</text>
</comment>
<keyword evidence="4" id="KW-0547">Nucleotide-binding</keyword>
<keyword evidence="11" id="KW-1185">Reference proteome</keyword>
<dbReference type="AlphaFoldDB" id="A0ABD1RJI7"/>
<evidence type="ECO:0000256" key="6">
    <source>
        <dbReference type="ARBA" id="ARBA00022917"/>
    </source>
</evidence>
<dbReference type="PANTHER" id="PTHR22594:SF36">
    <property type="entry name" value="ASPARAGINE--TRNA LIGASE, CYTOPLASMIC 2"/>
    <property type="match status" value="1"/>
</dbReference>
<dbReference type="SUPFAM" id="SSF55681">
    <property type="entry name" value="Class II aaRS and biotin synthetases"/>
    <property type="match status" value="1"/>
</dbReference>
<evidence type="ECO:0000256" key="2">
    <source>
        <dbReference type="ARBA" id="ARBA00012816"/>
    </source>
</evidence>
<dbReference type="Proteomes" id="UP001604277">
    <property type="component" value="Unassembled WGS sequence"/>
</dbReference>
<dbReference type="NCBIfam" id="NF003037">
    <property type="entry name" value="PRK03932.1"/>
    <property type="match status" value="1"/>
</dbReference>
<feature type="domain" description="Aminoacyl-tRNA synthetase class II (D/K/N)" evidence="9">
    <location>
        <begin position="347"/>
        <end position="609"/>
    </location>
</feature>
<evidence type="ECO:0000256" key="7">
    <source>
        <dbReference type="ARBA" id="ARBA00023146"/>
    </source>
</evidence>
<dbReference type="Gene3D" id="3.30.930.10">
    <property type="entry name" value="Bira Bifunctional Protein, Domain 2"/>
    <property type="match status" value="1"/>
</dbReference>
<evidence type="ECO:0000256" key="8">
    <source>
        <dbReference type="SAM" id="Coils"/>
    </source>
</evidence>
<accession>A0ABD1RJI7</accession>
<evidence type="ECO:0000313" key="10">
    <source>
        <dbReference type="EMBL" id="KAL2488291.1"/>
    </source>
</evidence>
<dbReference type="InterPro" id="IPR045864">
    <property type="entry name" value="aa-tRNA-synth_II/BPL/LPL"/>
</dbReference>
<dbReference type="PANTHER" id="PTHR22594">
    <property type="entry name" value="ASPARTYL/LYSYL-TRNA SYNTHETASE"/>
    <property type="match status" value="1"/>
</dbReference>
<evidence type="ECO:0000259" key="9">
    <source>
        <dbReference type="Pfam" id="PF00152"/>
    </source>
</evidence>
<keyword evidence="6" id="KW-0648">Protein biosynthesis</keyword>
<proteinExistence type="inferred from homology"/>
<keyword evidence="3 10" id="KW-0436">Ligase</keyword>
<evidence type="ECO:0000256" key="5">
    <source>
        <dbReference type="ARBA" id="ARBA00022840"/>
    </source>
</evidence>
<dbReference type="InterPro" id="IPR004522">
    <property type="entry name" value="Asn-tRNA-ligase"/>
</dbReference>
<feature type="coiled-coil region" evidence="8">
    <location>
        <begin position="280"/>
        <end position="327"/>
    </location>
</feature>
<dbReference type="GO" id="GO:0004816">
    <property type="term" value="F:asparagine-tRNA ligase activity"/>
    <property type="evidence" value="ECO:0007669"/>
    <property type="project" value="UniProtKB-EC"/>
</dbReference>
<sequence>MASETAPVETPLALSKYSRRVFLKSVLGQSDGGVGFIGRRVVVGGWVKSSREVRKEPITPAVVVAPDAGGHKDVTCVEILQSRLPFFRSILKVLGGGEQRIRDKLDSILPKPPQPSIAILQISDGSCVPSLQVVVDSALAPPTRIMPTGTCILAEGILQLPSMQGKKTIELKADKILHIGTVDQDRYPLSKKRLPLENLRDSAHFRPRTTTVASVMRIRNALTQATHAFFQENGFLYVQVPIITTTDSEGIGENFQVTTLSGKGKIKNQSIRDDAEGVKLEVFKASLKEKTKQVEELKRTDSNKEALAGAIQDIKKTTELISQLEAKEKAQAEKRKPVRTDNKDKVSEDFFSCQTFLTVSGRLHLESYACALGNVYSIGPRFRANRLESKKSLAEAWMVEIEMAFSQLEDVVDCANDFLKYICKWILENSTEDLKFVSKRIDNGVVDRLQLIATGLVENISYTEAIEVLNKVTEKKFEAKLEWGVPLSEEHESYLTDEIYKKPVIIYNHPKEIKPFYTRLNDDGKTVAAFDVVVPKVGTLIRGSQNEERFNVLSTRIKEMGLAKEQYEWYLDLRRHGTAKCSGFTFLFDALVLYVTGLNNVRDAVPFPRSFGKANN</sequence>
<evidence type="ECO:0000256" key="4">
    <source>
        <dbReference type="ARBA" id="ARBA00022741"/>
    </source>
</evidence>
<keyword evidence="7" id="KW-0030">Aminoacyl-tRNA synthetase</keyword>
<comment type="caution">
    <text evidence="10">The sequence shown here is derived from an EMBL/GenBank/DDBJ whole genome shotgun (WGS) entry which is preliminary data.</text>
</comment>
<dbReference type="GO" id="GO:0005524">
    <property type="term" value="F:ATP binding"/>
    <property type="evidence" value="ECO:0007669"/>
    <property type="project" value="UniProtKB-KW"/>
</dbReference>
<name>A0ABD1RJI7_9LAMI</name>
<dbReference type="NCBIfam" id="TIGR00457">
    <property type="entry name" value="asnS"/>
    <property type="match status" value="1"/>
</dbReference>
<keyword evidence="5" id="KW-0067">ATP-binding</keyword>
<dbReference type="InterPro" id="IPR004364">
    <property type="entry name" value="Aa-tRNA-synt_II"/>
</dbReference>
<feature type="domain" description="Aminoacyl-tRNA synthetase class II (D/K/N)" evidence="9">
    <location>
        <begin position="205"/>
        <end position="261"/>
    </location>
</feature>
<evidence type="ECO:0000256" key="1">
    <source>
        <dbReference type="ARBA" id="ARBA00008226"/>
    </source>
</evidence>
<dbReference type="GO" id="GO:0006412">
    <property type="term" value="P:translation"/>
    <property type="evidence" value="ECO:0007669"/>
    <property type="project" value="UniProtKB-KW"/>
</dbReference>
<protein>
    <recommendedName>
        <fullName evidence="2">asparagine--tRNA ligase</fullName>
        <ecNumber evidence="2">6.1.1.22</ecNumber>
    </recommendedName>
</protein>
<evidence type="ECO:0000313" key="11">
    <source>
        <dbReference type="Proteomes" id="UP001604277"/>
    </source>
</evidence>
<evidence type="ECO:0000256" key="3">
    <source>
        <dbReference type="ARBA" id="ARBA00022598"/>
    </source>
</evidence>
<dbReference type="EC" id="6.1.1.22" evidence="2"/>
<keyword evidence="8" id="KW-0175">Coiled coil</keyword>